<proteinExistence type="inferred from homology"/>
<organism evidence="14 15">
    <name type="scientific">Meloidogyne javanica</name>
    <name type="common">Root-knot nematode worm</name>
    <dbReference type="NCBI Taxonomy" id="6303"/>
    <lineage>
        <taxon>Eukaryota</taxon>
        <taxon>Metazoa</taxon>
        <taxon>Ecdysozoa</taxon>
        <taxon>Nematoda</taxon>
        <taxon>Chromadorea</taxon>
        <taxon>Rhabditida</taxon>
        <taxon>Tylenchina</taxon>
        <taxon>Tylenchomorpha</taxon>
        <taxon>Tylenchoidea</taxon>
        <taxon>Meloidogynidae</taxon>
        <taxon>Meloidogyninae</taxon>
        <taxon>Meloidogyne</taxon>
        <taxon>Meloidogyne incognita group</taxon>
    </lineage>
</organism>
<dbReference type="InterPro" id="IPR045545">
    <property type="entry name" value="PHYIP/PHIPL_C"/>
</dbReference>
<evidence type="ECO:0000313" key="15">
    <source>
        <dbReference type="WBParaSite" id="scaffold2430_cov245.g4845"/>
    </source>
</evidence>
<evidence type="ECO:0000256" key="12">
    <source>
        <dbReference type="SAM" id="MobiDB-lite"/>
    </source>
</evidence>
<dbReference type="Pfam" id="PF19281">
    <property type="entry name" value="PHYHIP_C"/>
    <property type="match status" value="1"/>
</dbReference>
<evidence type="ECO:0000259" key="13">
    <source>
        <dbReference type="Pfam" id="PF19281"/>
    </source>
</evidence>
<dbReference type="GO" id="GO:0004831">
    <property type="term" value="F:tyrosine-tRNA ligase activity"/>
    <property type="evidence" value="ECO:0007669"/>
    <property type="project" value="UniProtKB-EC"/>
</dbReference>
<evidence type="ECO:0000256" key="3">
    <source>
        <dbReference type="ARBA" id="ARBA00013160"/>
    </source>
</evidence>
<feature type="compositionally biased region" description="Pro residues" evidence="12">
    <location>
        <begin position="1"/>
        <end position="17"/>
    </location>
</feature>
<dbReference type="FunFam" id="3.40.50.620:FF:000040">
    <property type="entry name" value="Tyrosine--tRNA ligase"/>
    <property type="match status" value="1"/>
</dbReference>
<evidence type="ECO:0000256" key="4">
    <source>
        <dbReference type="ARBA" id="ARBA00022490"/>
    </source>
</evidence>
<dbReference type="GO" id="GO:0005524">
    <property type="term" value="F:ATP binding"/>
    <property type="evidence" value="ECO:0007669"/>
    <property type="project" value="UniProtKB-KW"/>
</dbReference>
<dbReference type="GO" id="GO:0006437">
    <property type="term" value="P:tyrosyl-tRNA aminoacylation"/>
    <property type="evidence" value="ECO:0007669"/>
    <property type="project" value="InterPro"/>
</dbReference>
<reference evidence="15" key="1">
    <citation type="submission" date="2022-11" db="UniProtKB">
        <authorList>
            <consortium name="WormBaseParasite"/>
        </authorList>
    </citation>
    <scope>IDENTIFICATION</scope>
</reference>
<dbReference type="InterPro" id="IPR042868">
    <property type="entry name" value="PHYHIP/PHYHIPL"/>
</dbReference>
<keyword evidence="9 11" id="KW-0030">Aminoacyl-tRNA synthetase</keyword>
<sequence>MWPPPRHNMPIPPPPIQPYGMPHHGHPPDPYMDRRVVGGAPPPPLAGPQWNHREVGTWRVPGEDWRSAGHQQPWSNHDFYQRQYGGNVPIARSFAQFDRRPGSPLIKPQESSSHIDYEKQLREHYETPKPSYSDFSEMTKAAAPQDEKYLELNSVTSARRIHVNWKLPTLPANDKFKINLAIKLEELEGGIGRGARTGELGLILDKVLPIHTTKTYFDAIPGSLYSIDLNVIGQKGNVFTSNSIKERATFSIDEMMVLMQKAIDFTGTSMQSFTFLYRCKPRIYWDYVYEMGQVLNPYLKDSNGQAACPLNQNIEGLFFSAKTNPDGSLPNSSPFGDVRMVLPAHNLLDPQRVNLYFADFYCNRVPHYVTVVVAFKDSDVDKFSKDKLLPLDPFDNQFLLLQHTSNSQSPLNFFVNKKVWVEIYYTETVPMRWGRFDNIIPQGVGTSKIGGLPHNKNCRTCNLYPIGVPAPPLPHNYDLLKKDQADQMSTSSSRFMSYELLQRRYERNLQEILGEDKLVKQIITGKNIHVYWGTATTGRPHVGYFVPIQKIADFLRADIRVTILFADLHASLDNLKSDFELLENRLLYYEYVIKALMTALNVPLEKLHFVRGQSYQLSEPYTKDLLRLSSLVSLRDAVRAGAEVIKQMDDPLLSGILYPLLQALDEQYLKVDGQFGGLDQRKIFILAEEQLPRIKLGKRFHLMNPMVPGLTGSKMSSSEEYSKIDLLDDPDVVSTKIDSANCPSIESGIDNGVLAFYQHVVFPIIRGSIIMNNQQFCDFPSLQNAFKEELIKEDELRNYLKQFLNGILAKVQENCFNTPEFKEILSKAYPKVSINNDDFSKLCVNKLEEKISSVVGPFGDKFEFIPSKNITQSSLIFDMDSSIGGQSSHIYALIQLKIFCDKRFQCTILISDLDAFLDKLKCPWQDLKKRTENHLKILKQLLNLLGMENVSICLSSDYEFESDFTLKMYQAVSVVTRDQTSLIPEANTVGCHLCPIYFALDIFYGNYDIVLIGPNQKEFADLALKINKELKRDDSNMPAFLILPEIIGTDGLRMSATKPDFNLNINDGLKKIRQKIGKSFCEPGNLDKNVALELCKKIVFPFAEYLKWREKCIVGGDEFKELTIKRSPENGGNLIVKNYQELESSFLSLNLHPADLKAFLVEQLDAFYFEPIRNNKKIMFPDKFVVEPVLGEGSLEIDRYSNDVNLSDRQQPLQSSHQAIKVERINGLVGIIELVSGPYLIFIKSATSVGMFNDAEIFKVVEAELVPFKSSNLHLSEREVC</sequence>
<evidence type="ECO:0000256" key="9">
    <source>
        <dbReference type="ARBA" id="ARBA00023146"/>
    </source>
</evidence>
<comment type="catalytic activity">
    <reaction evidence="11">
        <text>tRNA(Tyr) + L-tyrosine + ATP = L-tyrosyl-tRNA(Tyr) + AMP + diphosphate + H(+)</text>
        <dbReference type="Rhea" id="RHEA:10220"/>
        <dbReference type="Rhea" id="RHEA-COMP:9706"/>
        <dbReference type="Rhea" id="RHEA-COMP:9707"/>
        <dbReference type="ChEBI" id="CHEBI:15378"/>
        <dbReference type="ChEBI" id="CHEBI:30616"/>
        <dbReference type="ChEBI" id="CHEBI:33019"/>
        <dbReference type="ChEBI" id="CHEBI:58315"/>
        <dbReference type="ChEBI" id="CHEBI:78442"/>
        <dbReference type="ChEBI" id="CHEBI:78536"/>
        <dbReference type="ChEBI" id="CHEBI:456215"/>
        <dbReference type="EC" id="6.1.1.1"/>
    </reaction>
</comment>
<comment type="similarity">
    <text evidence="2 11">Belongs to the class-I aminoacyl-tRNA synthetase family.</text>
</comment>
<dbReference type="NCBIfam" id="TIGR00234">
    <property type="entry name" value="tyrS"/>
    <property type="match status" value="1"/>
</dbReference>
<dbReference type="PANTHER" id="PTHR15698">
    <property type="entry name" value="PROTEIN CBG15099"/>
    <property type="match status" value="1"/>
</dbReference>
<evidence type="ECO:0000256" key="5">
    <source>
        <dbReference type="ARBA" id="ARBA00022598"/>
    </source>
</evidence>
<dbReference type="PANTHER" id="PTHR15698:SF4">
    <property type="entry name" value="PHYTANOYL-COA HYDROXYLASE-INTERACTING PROTEIN-LIKE C-TERMINAL DOMAIN-CONTAINING PROTEIN"/>
    <property type="match status" value="1"/>
</dbReference>
<name>A0A915LZG1_MELJA</name>
<dbReference type="EC" id="6.1.1.1" evidence="3 11"/>
<dbReference type="InterPro" id="IPR002307">
    <property type="entry name" value="Tyr-tRNA-ligase"/>
</dbReference>
<evidence type="ECO:0000256" key="11">
    <source>
        <dbReference type="RuleBase" id="RU361234"/>
    </source>
</evidence>
<evidence type="ECO:0000256" key="8">
    <source>
        <dbReference type="ARBA" id="ARBA00022917"/>
    </source>
</evidence>
<keyword evidence="7 11" id="KW-0067">ATP-binding</keyword>
<dbReference type="GO" id="GO:0005737">
    <property type="term" value="C:cytoplasm"/>
    <property type="evidence" value="ECO:0007669"/>
    <property type="project" value="UniProtKB-SubCell"/>
</dbReference>
<evidence type="ECO:0000256" key="2">
    <source>
        <dbReference type="ARBA" id="ARBA00005594"/>
    </source>
</evidence>
<feature type="domain" description="Phytanoyl-CoA hydroxylase-interacting protein-like C-terminal" evidence="13">
    <location>
        <begin position="256"/>
        <end position="463"/>
    </location>
</feature>
<dbReference type="InterPro" id="IPR014729">
    <property type="entry name" value="Rossmann-like_a/b/a_fold"/>
</dbReference>
<accession>A0A915LZG1</accession>
<dbReference type="Gene3D" id="1.10.240.10">
    <property type="entry name" value="Tyrosyl-Transfer RNA Synthetase"/>
    <property type="match status" value="2"/>
</dbReference>
<evidence type="ECO:0000313" key="14">
    <source>
        <dbReference type="Proteomes" id="UP000887561"/>
    </source>
</evidence>
<dbReference type="WBParaSite" id="scaffold2430_cov245.g4845">
    <property type="protein sequence ID" value="scaffold2430_cov245.g4845"/>
    <property type="gene ID" value="scaffold2430_cov245.g4845"/>
</dbReference>
<keyword evidence="4" id="KW-0963">Cytoplasm</keyword>
<evidence type="ECO:0000256" key="6">
    <source>
        <dbReference type="ARBA" id="ARBA00022741"/>
    </source>
</evidence>
<protein>
    <recommendedName>
        <fullName evidence="3 11">Tyrosine--tRNA ligase</fullName>
        <ecNumber evidence="3 11">6.1.1.1</ecNumber>
    </recommendedName>
    <alternativeName>
        <fullName evidence="10 11">Tyrosyl-tRNA synthetase</fullName>
    </alternativeName>
</protein>
<dbReference type="SUPFAM" id="SSF52374">
    <property type="entry name" value="Nucleotidylyl transferase"/>
    <property type="match status" value="2"/>
</dbReference>
<comment type="subcellular location">
    <subcellularLocation>
        <location evidence="1">Cytoplasm</location>
    </subcellularLocation>
</comment>
<dbReference type="Gene3D" id="3.40.50.620">
    <property type="entry name" value="HUPs"/>
    <property type="match status" value="2"/>
</dbReference>
<dbReference type="InterPro" id="IPR002305">
    <property type="entry name" value="aa-tRNA-synth_Ic"/>
</dbReference>
<keyword evidence="5 11" id="KW-0436">Ligase</keyword>
<evidence type="ECO:0000256" key="7">
    <source>
        <dbReference type="ARBA" id="ARBA00022840"/>
    </source>
</evidence>
<dbReference type="Proteomes" id="UP000887561">
    <property type="component" value="Unplaced"/>
</dbReference>
<keyword evidence="8 11" id="KW-0648">Protein biosynthesis</keyword>
<keyword evidence="14" id="KW-1185">Reference proteome</keyword>
<evidence type="ECO:0000256" key="1">
    <source>
        <dbReference type="ARBA" id="ARBA00004496"/>
    </source>
</evidence>
<evidence type="ECO:0000256" key="10">
    <source>
        <dbReference type="ARBA" id="ARBA00033323"/>
    </source>
</evidence>
<feature type="region of interest" description="Disordered" evidence="12">
    <location>
        <begin position="1"/>
        <end position="28"/>
    </location>
</feature>
<dbReference type="Pfam" id="PF00579">
    <property type="entry name" value="tRNA-synt_1b"/>
    <property type="match status" value="2"/>
</dbReference>
<dbReference type="PRINTS" id="PR01040">
    <property type="entry name" value="TRNASYNTHTYR"/>
</dbReference>
<keyword evidence="6 11" id="KW-0547">Nucleotide-binding</keyword>